<gene>
    <name evidence="2" type="ORF">UY3_09863</name>
</gene>
<feature type="compositionally biased region" description="Basic and acidic residues" evidence="1">
    <location>
        <begin position="71"/>
        <end position="81"/>
    </location>
</feature>
<reference evidence="3" key="1">
    <citation type="journal article" date="2013" name="Nat. Genet.">
        <title>The draft genomes of soft-shell turtle and green sea turtle yield insights into the development and evolution of the turtle-specific body plan.</title>
        <authorList>
            <person name="Wang Z."/>
            <person name="Pascual-Anaya J."/>
            <person name="Zadissa A."/>
            <person name="Li W."/>
            <person name="Niimura Y."/>
            <person name="Huang Z."/>
            <person name="Li C."/>
            <person name="White S."/>
            <person name="Xiong Z."/>
            <person name="Fang D."/>
            <person name="Wang B."/>
            <person name="Ming Y."/>
            <person name="Chen Y."/>
            <person name="Zheng Y."/>
            <person name="Kuraku S."/>
            <person name="Pignatelli M."/>
            <person name="Herrero J."/>
            <person name="Beal K."/>
            <person name="Nozawa M."/>
            <person name="Li Q."/>
            <person name="Wang J."/>
            <person name="Zhang H."/>
            <person name="Yu L."/>
            <person name="Shigenobu S."/>
            <person name="Wang J."/>
            <person name="Liu J."/>
            <person name="Flicek P."/>
            <person name="Searle S."/>
            <person name="Wang J."/>
            <person name="Kuratani S."/>
            <person name="Yin Y."/>
            <person name="Aken B."/>
            <person name="Zhang G."/>
            <person name="Irie N."/>
        </authorList>
    </citation>
    <scope>NUCLEOTIDE SEQUENCE [LARGE SCALE GENOMIC DNA]</scope>
</reference>
<evidence type="ECO:0000313" key="3">
    <source>
        <dbReference type="Proteomes" id="UP000031443"/>
    </source>
</evidence>
<feature type="region of interest" description="Disordered" evidence="1">
    <location>
        <begin position="65"/>
        <end position="87"/>
    </location>
</feature>
<protein>
    <submittedName>
        <fullName evidence="2">Uncharacterized protein</fullName>
    </submittedName>
</protein>
<dbReference type="AlphaFoldDB" id="M7BBP4"/>
<proteinExistence type="predicted"/>
<name>M7BBP4_CHEMY</name>
<organism evidence="2 3">
    <name type="scientific">Chelonia mydas</name>
    <name type="common">Green sea-turtle</name>
    <name type="synonym">Chelonia agassizi</name>
    <dbReference type="NCBI Taxonomy" id="8469"/>
    <lineage>
        <taxon>Eukaryota</taxon>
        <taxon>Metazoa</taxon>
        <taxon>Chordata</taxon>
        <taxon>Craniata</taxon>
        <taxon>Vertebrata</taxon>
        <taxon>Euteleostomi</taxon>
        <taxon>Archelosauria</taxon>
        <taxon>Testudinata</taxon>
        <taxon>Testudines</taxon>
        <taxon>Cryptodira</taxon>
        <taxon>Durocryptodira</taxon>
        <taxon>Americhelydia</taxon>
        <taxon>Chelonioidea</taxon>
        <taxon>Cheloniidae</taxon>
        <taxon>Chelonia</taxon>
    </lineage>
</organism>
<evidence type="ECO:0000256" key="1">
    <source>
        <dbReference type="SAM" id="MobiDB-lite"/>
    </source>
</evidence>
<dbReference type="Proteomes" id="UP000031443">
    <property type="component" value="Unassembled WGS sequence"/>
</dbReference>
<keyword evidence="3" id="KW-1185">Reference proteome</keyword>
<sequence>MEESQCCANDSGTIRGTAVKSGLYGNSSTIALSAIDLTRDPSHESVLLQEGQALLTLVAQTEEVGEEEEEKMQNGKDRELSGQRAAAVGRVPRFEGSALSAAGQK</sequence>
<dbReference type="EMBL" id="KB537686">
    <property type="protein sequence ID" value="EMP32985.1"/>
    <property type="molecule type" value="Genomic_DNA"/>
</dbReference>
<evidence type="ECO:0000313" key="2">
    <source>
        <dbReference type="EMBL" id="EMP32985.1"/>
    </source>
</evidence>
<accession>M7BBP4</accession>